<dbReference type="Pfam" id="PF03441">
    <property type="entry name" value="FAD_binding_7"/>
    <property type="match status" value="1"/>
</dbReference>
<dbReference type="InterPro" id="IPR002081">
    <property type="entry name" value="Cryptochrome/DNA_photolyase_1"/>
</dbReference>
<dbReference type="Proteomes" id="UP001601992">
    <property type="component" value="Unassembled WGS sequence"/>
</dbReference>
<keyword evidence="2" id="KW-0285">Flavoprotein</keyword>
<feature type="domain" description="Cryptochrome/DNA photolyase FAD-binding" evidence="4">
    <location>
        <begin position="2"/>
        <end position="49"/>
    </location>
</feature>
<sequence length="52" mass="6017">MRQAQRFDPDGAYVRRWLPELAQLPGSAIHRPWREDVDRATYPAPIVEVPGM</sequence>
<dbReference type="InterPro" id="IPR036134">
    <property type="entry name" value="Crypto/Photolyase_FAD-like_sf"/>
</dbReference>
<organism evidence="5 6">
    <name type="scientific">Nocardia jiangxiensis</name>
    <dbReference type="NCBI Taxonomy" id="282685"/>
    <lineage>
        <taxon>Bacteria</taxon>
        <taxon>Bacillati</taxon>
        <taxon>Actinomycetota</taxon>
        <taxon>Actinomycetes</taxon>
        <taxon>Mycobacteriales</taxon>
        <taxon>Nocardiaceae</taxon>
        <taxon>Nocardia</taxon>
    </lineage>
</organism>
<protein>
    <submittedName>
        <fullName evidence="5">FAD-binding domain-containing protein</fullName>
    </submittedName>
</protein>
<evidence type="ECO:0000259" key="4">
    <source>
        <dbReference type="Pfam" id="PF03441"/>
    </source>
</evidence>
<comment type="cofactor">
    <cofactor evidence="1">
        <name>FAD</name>
        <dbReference type="ChEBI" id="CHEBI:57692"/>
    </cofactor>
</comment>
<evidence type="ECO:0000256" key="2">
    <source>
        <dbReference type="ARBA" id="ARBA00022630"/>
    </source>
</evidence>
<evidence type="ECO:0000313" key="5">
    <source>
        <dbReference type="EMBL" id="MFF3572140.1"/>
    </source>
</evidence>
<comment type="caution">
    <text evidence="5">The sequence shown here is derived from an EMBL/GenBank/DDBJ whole genome shotgun (WGS) entry which is preliminary data.</text>
</comment>
<keyword evidence="6" id="KW-1185">Reference proteome</keyword>
<dbReference type="InterPro" id="IPR005101">
    <property type="entry name" value="Cryptochr/Photolyase_FAD-bd"/>
</dbReference>
<evidence type="ECO:0000256" key="1">
    <source>
        <dbReference type="ARBA" id="ARBA00001974"/>
    </source>
</evidence>
<dbReference type="RefSeq" id="WP_306305392.1">
    <property type="nucleotide sequence ID" value="NZ_JBIAQY010000012.1"/>
</dbReference>
<dbReference type="EMBL" id="JBIAQY010000012">
    <property type="protein sequence ID" value="MFF3572140.1"/>
    <property type="molecule type" value="Genomic_DNA"/>
</dbReference>
<name>A0ABW6S777_9NOCA</name>
<evidence type="ECO:0000313" key="6">
    <source>
        <dbReference type="Proteomes" id="UP001601992"/>
    </source>
</evidence>
<reference evidence="5 6" key="1">
    <citation type="submission" date="2024-10" db="EMBL/GenBank/DDBJ databases">
        <title>The Natural Products Discovery Center: Release of the First 8490 Sequenced Strains for Exploring Actinobacteria Biosynthetic Diversity.</title>
        <authorList>
            <person name="Kalkreuter E."/>
            <person name="Kautsar S.A."/>
            <person name="Yang D."/>
            <person name="Bader C.D."/>
            <person name="Teijaro C.N."/>
            <person name="Fluegel L."/>
            <person name="Davis C.M."/>
            <person name="Simpson J.R."/>
            <person name="Lauterbach L."/>
            <person name="Steele A.D."/>
            <person name="Gui C."/>
            <person name="Meng S."/>
            <person name="Li G."/>
            <person name="Viehrig K."/>
            <person name="Ye F."/>
            <person name="Su P."/>
            <person name="Kiefer A.F."/>
            <person name="Nichols A."/>
            <person name="Cepeda A.J."/>
            <person name="Yan W."/>
            <person name="Fan B."/>
            <person name="Jiang Y."/>
            <person name="Adhikari A."/>
            <person name="Zheng C.-J."/>
            <person name="Schuster L."/>
            <person name="Cowan T.M."/>
            <person name="Smanski M.J."/>
            <person name="Chevrette M.G."/>
            <person name="De Carvalho L.P.S."/>
            <person name="Shen B."/>
        </authorList>
    </citation>
    <scope>NUCLEOTIDE SEQUENCE [LARGE SCALE GENOMIC DNA]</scope>
    <source>
        <strain evidence="5 6">NPDC002593</strain>
    </source>
</reference>
<evidence type="ECO:0000256" key="3">
    <source>
        <dbReference type="ARBA" id="ARBA00022827"/>
    </source>
</evidence>
<proteinExistence type="predicted"/>
<accession>A0ABW6S777</accession>
<gene>
    <name evidence="5" type="ORF">ACFYXQ_30605</name>
</gene>
<keyword evidence="3" id="KW-0274">FAD</keyword>
<dbReference type="PANTHER" id="PTHR11455:SF9">
    <property type="entry name" value="CRYPTOCHROME CIRCADIAN CLOCK 5 ISOFORM X1"/>
    <property type="match status" value="1"/>
</dbReference>
<dbReference type="SUPFAM" id="SSF48173">
    <property type="entry name" value="Cryptochrome/photolyase FAD-binding domain"/>
    <property type="match status" value="1"/>
</dbReference>
<dbReference type="Gene3D" id="1.10.579.10">
    <property type="entry name" value="DNA Cyclobutane Dipyrimidine Photolyase, subunit A, domain 3"/>
    <property type="match status" value="1"/>
</dbReference>
<dbReference type="PANTHER" id="PTHR11455">
    <property type="entry name" value="CRYPTOCHROME"/>
    <property type="match status" value="1"/>
</dbReference>